<dbReference type="RefSeq" id="WP_380720461.1">
    <property type="nucleotide sequence ID" value="NZ_JBHTLK010000014.1"/>
</dbReference>
<evidence type="ECO:0000313" key="4">
    <source>
        <dbReference type="Proteomes" id="UP001597168"/>
    </source>
</evidence>
<feature type="region of interest" description="Disordered" evidence="2">
    <location>
        <begin position="1"/>
        <end position="79"/>
    </location>
</feature>
<dbReference type="PRINTS" id="PR00733">
    <property type="entry name" value="GLHYDRLASE6"/>
</dbReference>
<dbReference type="Proteomes" id="UP001597168">
    <property type="component" value="Unassembled WGS sequence"/>
</dbReference>
<dbReference type="PANTHER" id="PTHR34876:SF4">
    <property type="entry name" value="1,4-BETA-D-GLUCAN CELLOBIOHYDROLASE C-RELATED"/>
    <property type="match status" value="1"/>
</dbReference>
<dbReference type="PANTHER" id="PTHR34876">
    <property type="match status" value="1"/>
</dbReference>
<feature type="compositionally biased region" description="Basic and acidic residues" evidence="2">
    <location>
        <begin position="52"/>
        <end position="61"/>
    </location>
</feature>
<keyword evidence="4" id="KW-1185">Reference proteome</keyword>
<dbReference type="InterPro" id="IPR016288">
    <property type="entry name" value="Beta_cellobiohydrolase"/>
</dbReference>
<comment type="similarity">
    <text evidence="1">Belongs to the glycosyl hydrolase family 6.</text>
</comment>
<comment type="caution">
    <text evidence="3">The sequence shown here is derived from an EMBL/GenBank/DDBJ whole genome shotgun (WGS) entry which is preliminary data.</text>
</comment>
<protein>
    <recommendedName>
        <fullName evidence="1">Glucanase</fullName>
        <ecNumber evidence="1">3.2.1.-</ecNumber>
    </recommendedName>
</protein>
<dbReference type="EMBL" id="JBHTLK010000014">
    <property type="protein sequence ID" value="MFD1146533.1"/>
    <property type="molecule type" value="Genomic_DNA"/>
</dbReference>
<sequence length="104" mass="11402">MDRRFQKGNWCNQSGAGLGERPKAAPKPNIDAYVWIKPPGESDGSSTEIPNDEGKGFDRMCDPTYTGNPRNGNNMSGALPDAPLSGHWFSAQFQELMRNAYPAL</sequence>
<keyword evidence="1" id="KW-0326">Glycosidase</keyword>
<evidence type="ECO:0000256" key="2">
    <source>
        <dbReference type="SAM" id="MobiDB-lite"/>
    </source>
</evidence>
<gene>
    <name evidence="3" type="ORF">ACFQ3T_05305</name>
</gene>
<dbReference type="SUPFAM" id="SSF51989">
    <property type="entry name" value="Glycosyl hydrolases family 6, cellulases"/>
    <property type="match status" value="1"/>
</dbReference>
<accession>A0ABW3QN12</accession>
<proteinExistence type="inferred from homology"/>
<dbReference type="EC" id="3.2.1.-" evidence="1"/>
<feature type="compositionally biased region" description="Polar residues" evidence="2">
    <location>
        <begin position="65"/>
        <end position="76"/>
    </location>
</feature>
<evidence type="ECO:0000313" key="3">
    <source>
        <dbReference type="EMBL" id="MFD1146533.1"/>
    </source>
</evidence>
<evidence type="ECO:0000256" key="1">
    <source>
        <dbReference type="RuleBase" id="RU361186"/>
    </source>
</evidence>
<dbReference type="InterPro" id="IPR036434">
    <property type="entry name" value="Beta_cellobiohydrolase_sf"/>
</dbReference>
<dbReference type="Gene3D" id="3.20.20.40">
    <property type="entry name" value="1, 4-beta cellobiohydrolase"/>
    <property type="match status" value="1"/>
</dbReference>
<dbReference type="Pfam" id="PF01341">
    <property type="entry name" value="Glyco_hydro_6"/>
    <property type="match status" value="1"/>
</dbReference>
<name>A0ABW3QN12_9PSEU</name>
<organism evidence="3 4">
    <name type="scientific">Saccharothrix hoggarensis</name>
    <dbReference type="NCBI Taxonomy" id="913853"/>
    <lineage>
        <taxon>Bacteria</taxon>
        <taxon>Bacillati</taxon>
        <taxon>Actinomycetota</taxon>
        <taxon>Actinomycetes</taxon>
        <taxon>Pseudonocardiales</taxon>
        <taxon>Pseudonocardiaceae</taxon>
        <taxon>Saccharothrix</taxon>
    </lineage>
</organism>
<keyword evidence="1 3" id="KW-0378">Hydrolase</keyword>
<keyword evidence="1" id="KW-0136">Cellulose degradation</keyword>
<dbReference type="GO" id="GO:0016787">
    <property type="term" value="F:hydrolase activity"/>
    <property type="evidence" value="ECO:0007669"/>
    <property type="project" value="UniProtKB-KW"/>
</dbReference>
<reference evidence="4" key="1">
    <citation type="journal article" date="2019" name="Int. J. Syst. Evol. Microbiol.">
        <title>The Global Catalogue of Microorganisms (GCM) 10K type strain sequencing project: providing services to taxonomists for standard genome sequencing and annotation.</title>
        <authorList>
            <consortium name="The Broad Institute Genomics Platform"/>
            <consortium name="The Broad Institute Genome Sequencing Center for Infectious Disease"/>
            <person name="Wu L."/>
            <person name="Ma J."/>
        </authorList>
    </citation>
    <scope>NUCLEOTIDE SEQUENCE [LARGE SCALE GENOMIC DNA]</scope>
    <source>
        <strain evidence="4">CCUG 60214</strain>
    </source>
</reference>
<keyword evidence="1" id="KW-0624">Polysaccharide degradation</keyword>
<keyword evidence="1" id="KW-0119">Carbohydrate metabolism</keyword>